<feature type="transmembrane region" description="Helical" evidence="5">
    <location>
        <begin position="87"/>
        <end position="108"/>
    </location>
</feature>
<dbReference type="Pfam" id="PF03595">
    <property type="entry name" value="SLAC1"/>
    <property type="match status" value="1"/>
</dbReference>
<dbReference type="PANTHER" id="PTHR37955">
    <property type="entry name" value="TELLURITE RESISTANCE PROTEIN TEHA"/>
    <property type="match status" value="1"/>
</dbReference>
<gene>
    <name evidence="6" type="ORF">DKT75_09345</name>
</gene>
<dbReference type="GO" id="GO:0046583">
    <property type="term" value="F:monoatomic cation efflux transmembrane transporter activity"/>
    <property type="evidence" value="ECO:0007669"/>
    <property type="project" value="TreeGrafter"/>
</dbReference>
<accession>A0A317CCS9</accession>
<dbReference type="Gene3D" id="1.50.10.150">
    <property type="entry name" value="Voltage-dependent anion channel"/>
    <property type="match status" value="1"/>
</dbReference>
<feature type="transmembrane region" description="Helical" evidence="5">
    <location>
        <begin position="45"/>
        <end position="67"/>
    </location>
</feature>
<dbReference type="OrthoDB" id="309023at2"/>
<evidence type="ECO:0000256" key="4">
    <source>
        <dbReference type="ARBA" id="ARBA00023136"/>
    </source>
</evidence>
<dbReference type="EMBL" id="QGKL01000029">
    <property type="protein sequence ID" value="PWQ96189.1"/>
    <property type="molecule type" value="Genomic_DNA"/>
</dbReference>
<keyword evidence="3 5" id="KW-1133">Transmembrane helix</keyword>
<feature type="transmembrane region" description="Helical" evidence="5">
    <location>
        <begin position="173"/>
        <end position="192"/>
    </location>
</feature>
<feature type="transmembrane region" description="Helical" evidence="5">
    <location>
        <begin position="287"/>
        <end position="309"/>
    </location>
</feature>
<evidence type="ECO:0000256" key="2">
    <source>
        <dbReference type="ARBA" id="ARBA00022692"/>
    </source>
</evidence>
<feature type="transmembrane region" description="Helical" evidence="5">
    <location>
        <begin position="263"/>
        <end position="281"/>
    </location>
</feature>
<dbReference type="InterPro" id="IPR052951">
    <property type="entry name" value="Tellurite_res_ion_channel"/>
</dbReference>
<name>A0A317CCS9_9GAMM</name>
<dbReference type="RefSeq" id="WP_109823161.1">
    <property type="nucleotide sequence ID" value="NZ_QGKL01000029.1"/>
</dbReference>
<feature type="transmembrane region" description="Helical" evidence="5">
    <location>
        <begin position="204"/>
        <end position="223"/>
    </location>
</feature>
<dbReference type="Proteomes" id="UP000245506">
    <property type="component" value="Unassembled WGS sequence"/>
</dbReference>
<reference evidence="6 7" key="1">
    <citation type="submission" date="2018-05" db="EMBL/GenBank/DDBJ databases">
        <title>Leucothrix arctica sp. nov., isolated from Arctic seawater.</title>
        <authorList>
            <person name="Choi A."/>
            <person name="Baek K."/>
        </authorList>
    </citation>
    <scope>NUCLEOTIDE SEQUENCE [LARGE SCALE GENOMIC DNA]</scope>
    <source>
        <strain evidence="6 7">IMCC9719</strain>
    </source>
</reference>
<dbReference type="InterPro" id="IPR004695">
    <property type="entry name" value="SLAC1/Mae1/Ssu1/TehA"/>
</dbReference>
<feature type="transmembrane region" description="Helical" evidence="5">
    <location>
        <begin position="12"/>
        <end position="33"/>
    </location>
</feature>
<dbReference type="AlphaFoldDB" id="A0A317CCS9"/>
<dbReference type="GO" id="GO:0005886">
    <property type="term" value="C:plasma membrane"/>
    <property type="evidence" value="ECO:0007669"/>
    <property type="project" value="TreeGrafter"/>
</dbReference>
<evidence type="ECO:0000256" key="3">
    <source>
        <dbReference type="ARBA" id="ARBA00022989"/>
    </source>
</evidence>
<protein>
    <submittedName>
        <fullName evidence="6">C4-dicarboxylate ABC transporter</fullName>
    </submittedName>
</protein>
<dbReference type="CDD" id="cd09323">
    <property type="entry name" value="TDT_SLAC1_like"/>
    <property type="match status" value="1"/>
</dbReference>
<dbReference type="InterPro" id="IPR038665">
    <property type="entry name" value="Voltage-dep_anion_channel_sf"/>
</dbReference>
<evidence type="ECO:0000313" key="6">
    <source>
        <dbReference type="EMBL" id="PWQ96189.1"/>
    </source>
</evidence>
<keyword evidence="7" id="KW-1185">Reference proteome</keyword>
<evidence type="ECO:0000256" key="1">
    <source>
        <dbReference type="ARBA" id="ARBA00004141"/>
    </source>
</evidence>
<dbReference type="PANTHER" id="PTHR37955:SF1">
    <property type="entry name" value="DEP DOMAIN-CONTAINING PROTEIN"/>
    <property type="match status" value="1"/>
</dbReference>
<organism evidence="6 7">
    <name type="scientific">Leucothrix arctica</name>
    <dbReference type="NCBI Taxonomy" id="1481894"/>
    <lineage>
        <taxon>Bacteria</taxon>
        <taxon>Pseudomonadati</taxon>
        <taxon>Pseudomonadota</taxon>
        <taxon>Gammaproteobacteria</taxon>
        <taxon>Thiotrichales</taxon>
        <taxon>Thiotrichaceae</taxon>
        <taxon>Leucothrix</taxon>
    </lineage>
</organism>
<keyword evidence="4 5" id="KW-0472">Membrane</keyword>
<proteinExistence type="predicted"/>
<feature type="transmembrane region" description="Helical" evidence="5">
    <location>
        <begin position="114"/>
        <end position="135"/>
    </location>
</feature>
<feature type="transmembrane region" description="Helical" evidence="5">
    <location>
        <begin position="147"/>
        <end position="167"/>
    </location>
</feature>
<evidence type="ECO:0000256" key="5">
    <source>
        <dbReference type="SAM" id="Phobius"/>
    </source>
</evidence>
<keyword evidence="2 5" id="KW-0812">Transmembrane</keyword>
<evidence type="ECO:0000313" key="7">
    <source>
        <dbReference type="Proteomes" id="UP000245506"/>
    </source>
</evidence>
<sequence length="325" mass="36219">MHTTSKEFKSSLAHMPISFFSMVMGLSGMTIAWEKAQHIAGLDLGIISPLLVALTSLVFIALSAMYIHKIINFPDNVSAELNHPVKLSFFPTISISFLLLSVAFMAVSPAIGKVLWAVGTVSQLGFVLYIISTWMHQGHFKVPHMSPAWFIPAVGNVIVPIAGIPLGFVELSWFFFSIGMLFWVILMTIVFYRILFHDPIPAKLLPTLFILIAPPAVGFVAYIKLTGELDSFGRILYYSGLFLTLLLFTQFRRFTKLPFFLSWWAYSFPLAAITIATMVMYELTNKVFFLWLGGGLLALVTVIVSMLLVRTGMGMLNNEICVEEG</sequence>
<feature type="transmembrane region" description="Helical" evidence="5">
    <location>
        <begin position="235"/>
        <end position="251"/>
    </location>
</feature>
<comment type="subcellular location">
    <subcellularLocation>
        <location evidence="1">Membrane</location>
        <topology evidence="1">Multi-pass membrane protein</topology>
    </subcellularLocation>
</comment>
<comment type="caution">
    <text evidence="6">The sequence shown here is derived from an EMBL/GenBank/DDBJ whole genome shotgun (WGS) entry which is preliminary data.</text>
</comment>